<dbReference type="EMBL" id="GBXM01070497">
    <property type="protein sequence ID" value="JAH38080.1"/>
    <property type="molecule type" value="Transcribed_RNA"/>
</dbReference>
<accession>A0A0E9SBL1</accession>
<protein>
    <submittedName>
        <fullName evidence="1">Uncharacterized protein</fullName>
    </submittedName>
</protein>
<sequence>MYFAEWQIGDGSELCVMSGRFSKVGKYQEGWEGELYKHI</sequence>
<reference evidence="1" key="2">
    <citation type="journal article" date="2015" name="Fish Shellfish Immunol.">
        <title>Early steps in the European eel (Anguilla anguilla)-Vibrio vulnificus interaction in the gills: Role of the RtxA13 toxin.</title>
        <authorList>
            <person name="Callol A."/>
            <person name="Pajuelo D."/>
            <person name="Ebbesson L."/>
            <person name="Teles M."/>
            <person name="MacKenzie S."/>
            <person name="Amaro C."/>
        </authorList>
    </citation>
    <scope>NUCLEOTIDE SEQUENCE</scope>
</reference>
<dbReference type="AlphaFoldDB" id="A0A0E9SBL1"/>
<reference evidence="1" key="1">
    <citation type="submission" date="2014-11" db="EMBL/GenBank/DDBJ databases">
        <authorList>
            <person name="Amaro Gonzalez C."/>
        </authorList>
    </citation>
    <scope>NUCLEOTIDE SEQUENCE</scope>
</reference>
<organism evidence="1">
    <name type="scientific">Anguilla anguilla</name>
    <name type="common">European freshwater eel</name>
    <name type="synonym">Muraena anguilla</name>
    <dbReference type="NCBI Taxonomy" id="7936"/>
    <lineage>
        <taxon>Eukaryota</taxon>
        <taxon>Metazoa</taxon>
        <taxon>Chordata</taxon>
        <taxon>Craniata</taxon>
        <taxon>Vertebrata</taxon>
        <taxon>Euteleostomi</taxon>
        <taxon>Actinopterygii</taxon>
        <taxon>Neopterygii</taxon>
        <taxon>Teleostei</taxon>
        <taxon>Anguilliformes</taxon>
        <taxon>Anguillidae</taxon>
        <taxon>Anguilla</taxon>
    </lineage>
</organism>
<evidence type="ECO:0000313" key="1">
    <source>
        <dbReference type="EMBL" id="JAH38080.1"/>
    </source>
</evidence>
<proteinExistence type="predicted"/>
<name>A0A0E9SBL1_ANGAN</name>